<reference evidence="3" key="1">
    <citation type="journal article" date="2020" name="Nat. Genet.">
        <title>Genomic diversifications of five Gossypium allopolyploid species and their impact on cotton improvement.</title>
        <authorList>
            <person name="Chen Z.J."/>
            <person name="Sreedasyam A."/>
            <person name="Ando A."/>
            <person name="Song Q."/>
            <person name="De Santiago L.M."/>
            <person name="Hulse-Kemp A.M."/>
            <person name="Ding M."/>
            <person name="Ye W."/>
            <person name="Kirkbride R.C."/>
            <person name="Jenkins J."/>
            <person name="Plott C."/>
            <person name="Lovell J."/>
            <person name="Lin Y.M."/>
            <person name="Vaughn R."/>
            <person name="Liu B."/>
            <person name="Simpson S."/>
            <person name="Scheffler B.E."/>
            <person name="Wen L."/>
            <person name="Saski C.A."/>
            <person name="Grover C.E."/>
            <person name="Hu G."/>
            <person name="Conover J.L."/>
            <person name="Carlson J.W."/>
            <person name="Shu S."/>
            <person name="Boston L.B."/>
            <person name="Williams M."/>
            <person name="Peterson D.G."/>
            <person name="McGee K."/>
            <person name="Jones D.C."/>
            <person name="Wendel J.F."/>
            <person name="Stelly D.M."/>
            <person name="Grimwood J."/>
            <person name="Schmutz J."/>
        </authorList>
    </citation>
    <scope>NUCLEOTIDE SEQUENCE [LARGE SCALE GENOMIC DNA]</scope>
    <source>
        <strain evidence="3">cv. TM-1</strain>
    </source>
</reference>
<evidence type="ECO:0000256" key="2">
    <source>
        <dbReference type="PROSITE-ProRule" id="PRU00708"/>
    </source>
</evidence>
<organism evidence="3 4">
    <name type="scientific">Gossypium hirsutum</name>
    <name type="common">Upland cotton</name>
    <name type="synonym">Gossypium mexicanum</name>
    <dbReference type="NCBI Taxonomy" id="3635"/>
    <lineage>
        <taxon>Eukaryota</taxon>
        <taxon>Viridiplantae</taxon>
        <taxon>Streptophyta</taxon>
        <taxon>Embryophyta</taxon>
        <taxon>Tracheophyta</taxon>
        <taxon>Spermatophyta</taxon>
        <taxon>Magnoliopsida</taxon>
        <taxon>eudicotyledons</taxon>
        <taxon>Gunneridae</taxon>
        <taxon>Pentapetalae</taxon>
        <taxon>rosids</taxon>
        <taxon>malvids</taxon>
        <taxon>Malvales</taxon>
        <taxon>Malvaceae</taxon>
        <taxon>Malvoideae</taxon>
        <taxon>Gossypium</taxon>
    </lineage>
</organism>
<evidence type="ECO:0000313" key="3">
    <source>
        <dbReference type="Proteomes" id="UP000818029"/>
    </source>
</evidence>
<dbReference type="SUPFAM" id="SSF48452">
    <property type="entry name" value="TPR-like"/>
    <property type="match status" value="1"/>
</dbReference>
<dbReference type="PANTHER" id="PTHR24015:SF1886">
    <property type="entry name" value="OS03G0781100 PROTEIN"/>
    <property type="match status" value="1"/>
</dbReference>
<dbReference type="STRING" id="3635.A0A1U8NUV7"/>
<feature type="repeat" description="PPR" evidence="2">
    <location>
        <begin position="674"/>
        <end position="709"/>
    </location>
</feature>
<evidence type="ECO:0000256" key="1">
    <source>
        <dbReference type="ARBA" id="ARBA00022737"/>
    </source>
</evidence>
<gene>
    <name evidence="4" type="primary">LOC107951285</name>
</gene>
<dbReference type="InterPro" id="IPR011990">
    <property type="entry name" value="TPR-like_helical_dom_sf"/>
</dbReference>
<evidence type="ECO:0000313" key="4">
    <source>
        <dbReference type="RefSeq" id="XP_016741769.1"/>
    </source>
</evidence>
<dbReference type="Pfam" id="PF13812">
    <property type="entry name" value="PPR_3"/>
    <property type="match status" value="1"/>
</dbReference>
<feature type="repeat" description="PPR" evidence="2">
    <location>
        <begin position="538"/>
        <end position="572"/>
    </location>
</feature>
<dbReference type="Pfam" id="PF13041">
    <property type="entry name" value="PPR_2"/>
    <property type="match status" value="4"/>
</dbReference>
<reference evidence="4" key="2">
    <citation type="submission" date="2025-08" db="UniProtKB">
        <authorList>
            <consortium name="RefSeq"/>
        </authorList>
    </citation>
    <scope>IDENTIFICATION</scope>
</reference>
<name>A0A1U8NUV7_GOSHI</name>
<dbReference type="OrthoDB" id="730395at2759"/>
<protein>
    <submittedName>
        <fullName evidence="4">Pentatricopeptide repeat-containing protein At4g21300</fullName>
    </submittedName>
</protein>
<dbReference type="PROSITE" id="PS51375">
    <property type="entry name" value="PPR"/>
    <property type="match status" value="6"/>
</dbReference>
<dbReference type="KEGG" id="ghi:107951285"/>
<dbReference type="FunFam" id="1.25.40.10:FF:000682">
    <property type="entry name" value="Pentatricopeptide repeat-containing protein At3g16610"/>
    <property type="match status" value="1"/>
</dbReference>
<dbReference type="PaxDb" id="3635-A0A1U8NUV7"/>
<dbReference type="Proteomes" id="UP000818029">
    <property type="component" value="Chromosome A02"/>
</dbReference>
<accession>A0A1U8NUV7</accession>
<dbReference type="GO" id="GO:0003723">
    <property type="term" value="F:RNA binding"/>
    <property type="evidence" value="ECO:0000318"/>
    <property type="project" value="GO_Central"/>
</dbReference>
<dbReference type="GeneID" id="107951285"/>
<dbReference type="AlphaFoldDB" id="A0A1U8NUV7"/>
<sequence length="870" mass="97019">MISLHSFPLLSEYLQISSCKLEIKSKHYRVWPICSVTTGEMYLKNLSLVCKLYRLIITPLKCFHTNSRHNPAFQLPSFLQSSSIALNLHQGKQVHAQLILNGITTANPLLLAMYLRVGSFTDAKNLFYRMDLGCIKRWNLMIRGLVKMGSFHFALMFYFKLLGCGVSPDNFTFPPVVKACSALNYVRCGTLIHELIMLMGFEVNVFIGSSLINLYVENGYTSLARNLFDKLPVRDCVLWNVMLNGYVKLAELDKAIEIFEEMRKGETKPNEVTFAAILSVCGSDGMVNFGTQLHGLVVSCGLDSDSVVVNTLLSMYSKCGWLSDGRKLFDMILQADLVSWNGMISGYVQNGFMEDALCLFSEMISSGVKPDSITLSSFLPAVTGLGSLRKGREIHGYILRHGIPLDVFLKSALVDVYLKCRAVDMARNIYNQSTKFDIVMCTAMISGYVLNGLSNDALEIFRWLLKEKIRPNAVTLASVLPACTDLAAIQTGKELHSSIIKNGLADRCHVGNAVIDMYAKCGRLDLAHRVFRRLTERDSVCWNSMITSCSQNGKPEEAINLFRQMGRTGTKYDCVSISAALSAIANLPALHFGKEIHGFMIKNSLVSDLFAESALIDMYAKCGHLDLAQHVFDMMELKNEVSWNSIIAAYGNHGHLKDCLVLFDKMLKNKIQPDHVTFLAIISACGHAGKVNDGVHHFKSMVEEYGIPPRMEHYACMVDLLGRAGRLDEAFKAIQSMPFSPDAGVWGTLLGACRSQGNVELAEVASRHLFDLDPQNSGYYVLLSNLLADAGHWRCVLKVRSLMKERGVEKVPGYSWIEVNSTTHMFVAADGSHPQSKHIYSLLKTLLLELKREGYVPQLYLRMNPKEIVS</sequence>
<keyword evidence="1" id="KW-0677">Repeat</keyword>
<dbReference type="Pfam" id="PF01535">
    <property type="entry name" value="PPR"/>
    <property type="match status" value="5"/>
</dbReference>
<dbReference type="FunFam" id="1.25.40.10:FF:000351">
    <property type="entry name" value="Pentatricopeptide repeat-containing protein"/>
    <property type="match status" value="2"/>
</dbReference>
<dbReference type="Gene3D" id="1.25.40.10">
    <property type="entry name" value="Tetratricopeptide repeat domain"/>
    <property type="match status" value="6"/>
</dbReference>
<dbReference type="FunFam" id="1.25.40.10:FF:000366">
    <property type="entry name" value="Pentatricopeptide (PPR) repeat-containing protein"/>
    <property type="match status" value="1"/>
</dbReference>
<proteinExistence type="predicted"/>
<dbReference type="GO" id="GO:0009451">
    <property type="term" value="P:RNA modification"/>
    <property type="evidence" value="ECO:0000318"/>
    <property type="project" value="GO_Central"/>
</dbReference>
<dbReference type="FunFam" id="1.25.40.10:FF:000436">
    <property type="entry name" value="Pentatricopeptide repeat-containing protein At5g39350 family"/>
    <property type="match status" value="1"/>
</dbReference>
<dbReference type="PANTHER" id="PTHR24015">
    <property type="entry name" value="OS07G0578800 PROTEIN-RELATED"/>
    <property type="match status" value="1"/>
</dbReference>
<dbReference type="InterPro" id="IPR046960">
    <property type="entry name" value="PPR_At4g14850-like_plant"/>
</dbReference>
<feature type="repeat" description="PPR" evidence="2">
    <location>
        <begin position="437"/>
        <end position="471"/>
    </location>
</feature>
<dbReference type="InterPro" id="IPR002885">
    <property type="entry name" value="PPR_rpt"/>
</dbReference>
<dbReference type="RefSeq" id="XP_016741769.1">
    <property type="nucleotide sequence ID" value="XM_016886280.2"/>
</dbReference>
<dbReference type="Pfam" id="PF20431">
    <property type="entry name" value="E_motif"/>
    <property type="match status" value="1"/>
</dbReference>
<feature type="repeat" description="PPR" evidence="2">
    <location>
        <begin position="639"/>
        <end position="673"/>
    </location>
</feature>
<feature type="repeat" description="PPR" evidence="2">
    <location>
        <begin position="336"/>
        <end position="370"/>
    </location>
</feature>
<dbReference type="FunFam" id="1.25.40.10:FF:000031">
    <property type="entry name" value="Pentatricopeptide repeat-containing protein mitochondrial"/>
    <property type="match status" value="1"/>
</dbReference>
<feature type="repeat" description="PPR" evidence="2">
    <location>
        <begin position="235"/>
        <end position="269"/>
    </location>
</feature>
<dbReference type="InterPro" id="IPR046848">
    <property type="entry name" value="E_motif"/>
</dbReference>
<keyword evidence="3" id="KW-1185">Reference proteome</keyword>
<dbReference type="NCBIfam" id="TIGR00756">
    <property type="entry name" value="PPR"/>
    <property type="match status" value="6"/>
</dbReference>